<organism evidence="1">
    <name type="scientific">marine sediment metagenome</name>
    <dbReference type="NCBI Taxonomy" id="412755"/>
    <lineage>
        <taxon>unclassified sequences</taxon>
        <taxon>metagenomes</taxon>
        <taxon>ecological metagenomes</taxon>
    </lineage>
</organism>
<name>X0RWA8_9ZZZZ</name>
<dbReference type="EMBL" id="BARS01005044">
    <property type="protein sequence ID" value="GAF68007.1"/>
    <property type="molecule type" value="Genomic_DNA"/>
</dbReference>
<dbReference type="Gene3D" id="3.40.50.300">
    <property type="entry name" value="P-loop containing nucleotide triphosphate hydrolases"/>
    <property type="match status" value="1"/>
</dbReference>
<dbReference type="InterPro" id="IPR027417">
    <property type="entry name" value="P-loop_NTPase"/>
</dbReference>
<sequence>KWLMSLLTENQHNKGLDFTLSCLEPNDEYPDRVNDFPDMGQYPEPFIEALKTYPWFFIEQFQTVEEIDGRIVPMKLTTPQRYIERMCIEQQEHYNYVDLAILKGRQARISTYVARRGLHYAIWHSHRYTIFANVLEDIAKEGIFEYAWGGLTSLRKASEKHEFLKELISTERLRKAGGLIEFDGLSHGRVGCQAANKNSVGKNYQFSHLSEVSRMNELLDLWESFYQGIHKSVFHHLILESTARHTGAKFIEIFKKFHELEKAKGKPPAMKAVFIPAFMVDEYMEYPLPEKIVNAAGKRVEYDWDVFWEDENEDLYGCEREITTQMWWDDYNKKNIMMPLNFMKFRRDMIDGQLEDEQGGFSQLDLFKQNFPMTIEEAELVIGNNAFSRKSLDKRRYFPFTIPPDYYNFKPTPNIPDLTPSKSKGDIDIWSYPEEGLWYTIGLDP</sequence>
<gene>
    <name evidence="1" type="ORF">S01H1_09873</name>
</gene>
<protein>
    <submittedName>
        <fullName evidence="1">Uncharacterized protein</fullName>
    </submittedName>
</protein>
<comment type="caution">
    <text evidence="1">The sequence shown here is derived from an EMBL/GenBank/DDBJ whole genome shotgun (WGS) entry which is preliminary data.</text>
</comment>
<feature type="non-terminal residue" evidence="1">
    <location>
        <position position="445"/>
    </location>
</feature>
<evidence type="ECO:0000313" key="1">
    <source>
        <dbReference type="EMBL" id="GAF68007.1"/>
    </source>
</evidence>
<dbReference type="AlphaFoldDB" id="X0RWA8"/>
<feature type="non-terminal residue" evidence="1">
    <location>
        <position position="1"/>
    </location>
</feature>
<accession>X0RWA8</accession>
<proteinExistence type="predicted"/>
<reference evidence="1" key="1">
    <citation type="journal article" date="2014" name="Front. Microbiol.">
        <title>High frequency of phylogenetically diverse reductive dehalogenase-homologous genes in deep subseafloor sedimentary metagenomes.</title>
        <authorList>
            <person name="Kawai M."/>
            <person name="Futagami T."/>
            <person name="Toyoda A."/>
            <person name="Takaki Y."/>
            <person name="Nishi S."/>
            <person name="Hori S."/>
            <person name="Arai W."/>
            <person name="Tsubouchi T."/>
            <person name="Morono Y."/>
            <person name="Uchiyama I."/>
            <person name="Ito T."/>
            <person name="Fujiyama A."/>
            <person name="Inagaki F."/>
            <person name="Takami H."/>
        </authorList>
    </citation>
    <scope>NUCLEOTIDE SEQUENCE</scope>
    <source>
        <strain evidence="1">Expedition CK06-06</strain>
    </source>
</reference>